<proteinExistence type="predicted"/>
<evidence type="ECO:0000313" key="1">
    <source>
        <dbReference type="Proteomes" id="UP000095283"/>
    </source>
</evidence>
<dbReference type="Proteomes" id="UP000095283">
    <property type="component" value="Unplaced"/>
</dbReference>
<name>A0A1I7X721_HETBA</name>
<accession>A0A1I7X721</accession>
<dbReference type="WBParaSite" id="Hba_13226">
    <property type="protein sequence ID" value="Hba_13226"/>
    <property type="gene ID" value="Hba_13226"/>
</dbReference>
<sequence>MKTRKYTHFIQFNMQALGQGGCKFFRWHLSSCGSRLGRRVCHGGTNADIARKVQNYTELPRWRNAFTFIQLPNDHQHKDQHLKLAMDGYDKKLLKLKSISPLKIDVDWKWTLGKDGCNNFSVRMSAMSTIEKHRLGELDEFCRAFDRDGFVACNNL</sequence>
<reference evidence="2" key="1">
    <citation type="submission" date="2016-11" db="UniProtKB">
        <authorList>
            <consortium name="WormBaseParasite"/>
        </authorList>
    </citation>
    <scope>IDENTIFICATION</scope>
</reference>
<organism evidence="1 2">
    <name type="scientific">Heterorhabditis bacteriophora</name>
    <name type="common">Entomopathogenic nematode worm</name>
    <dbReference type="NCBI Taxonomy" id="37862"/>
    <lineage>
        <taxon>Eukaryota</taxon>
        <taxon>Metazoa</taxon>
        <taxon>Ecdysozoa</taxon>
        <taxon>Nematoda</taxon>
        <taxon>Chromadorea</taxon>
        <taxon>Rhabditida</taxon>
        <taxon>Rhabditina</taxon>
        <taxon>Rhabditomorpha</taxon>
        <taxon>Strongyloidea</taxon>
        <taxon>Heterorhabditidae</taxon>
        <taxon>Heterorhabditis</taxon>
    </lineage>
</organism>
<keyword evidence="1" id="KW-1185">Reference proteome</keyword>
<protein>
    <submittedName>
        <fullName evidence="2">DUF3291 domain-containing protein</fullName>
    </submittedName>
</protein>
<evidence type="ECO:0000313" key="2">
    <source>
        <dbReference type="WBParaSite" id="Hba_13226"/>
    </source>
</evidence>
<dbReference type="AlphaFoldDB" id="A0A1I7X721"/>